<dbReference type="EMBL" id="JALJOQ010000043">
    <property type="protein sequence ID" value="KAK9805442.1"/>
    <property type="molecule type" value="Genomic_DNA"/>
</dbReference>
<keyword evidence="2" id="KW-1185">Reference proteome</keyword>
<name>A0AAW1P9B2_9CHLO</name>
<gene>
    <name evidence="1" type="ORF">WJX73_007712</name>
</gene>
<proteinExistence type="predicted"/>
<dbReference type="Proteomes" id="UP001465755">
    <property type="component" value="Unassembled WGS sequence"/>
</dbReference>
<protein>
    <submittedName>
        <fullName evidence="1">Uncharacterized protein</fullName>
    </submittedName>
</protein>
<comment type="caution">
    <text evidence="1">The sequence shown here is derived from an EMBL/GenBank/DDBJ whole genome shotgun (WGS) entry which is preliminary data.</text>
</comment>
<dbReference type="AlphaFoldDB" id="A0AAW1P9B2"/>
<evidence type="ECO:0000313" key="2">
    <source>
        <dbReference type="Proteomes" id="UP001465755"/>
    </source>
</evidence>
<sequence length="216" mass="23799">MRNEHAWEIAALKTQADKLHASLTAAQQVLSLRKEQGACLPVAHSPTAESLQLNQQRQAEHAQEDFARCGAIPEGQQPALLAQARLWNIEPLVNALEARVPGISRMQRRGTSGGFAARINFTLLDPFDHAKLKQEVRAIDTESWEVEVSSFGINCILATCEAGEEKIAPSHWWGWAWKGWELTYDEAQSSAIARSHGCLVVELDINKGGSSLNVPK</sequence>
<accession>A0AAW1P9B2</accession>
<organism evidence="1 2">
    <name type="scientific">Symbiochloris irregularis</name>
    <dbReference type="NCBI Taxonomy" id="706552"/>
    <lineage>
        <taxon>Eukaryota</taxon>
        <taxon>Viridiplantae</taxon>
        <taxon>Chlorophyta</taxon>
        <taxon>core chlorophytes</taxon>
        <taxon>Trebouxiophyceae</taxon>
        <taxon>Trebouxiales</taxon>
        <taxon>Trebouxiaceae</taxon>
        <taxon>Symbiochloris</taxon>
    </lineage>
</organism>
<reference evidence="1 2" key="1">
    <citation type="journal article" date="2024" name="Nat. Commun.">
        <title>Phylogenomics reveals the evolutionary origins of lichenization in chlorophyte algae.</title>
        <authorList>
            <person name="Puginier C."/>
            <person name="Libourel C."/>
            <person name="Otte J."/>
            <person name="Skaloud P."/>
            <person name="Haon M."/>
            <person name="Grisel S."/>
            <person name="Petersen M."/>
            <person name="Berrin J.G."/>
            <person name="Delaux P.M."/>
            <person name="Dal Grande F."/>
            <person name="Keller J."/>
        </authorList>
    </citation>
    <scope>NUCLEOTIDE SEQUENCE [LARGE SCALE GENOMIC DNA]</scope>
    <source>
        <strain evidence="1 2">SAG 2036</strain>
    </source>
</reference>
<evidence type="ECO:0000313" key="1">
    <source>
        <dbReference type="EMBL" id="KAK9805442.1"/>
    </source>
</evidence>